<dbReference type="PANTHER" id="PTHR44942:SF4">
    <property type="entry name" value="METHYLTRANSFERASE TYPE 11 DOMAIN-CONTAINING PROTEIN"/>
    <property type="match status" value="1"/>
</dbReference>
<evidence type="ECO:0008006" key="7">
    <source>
        <dbReference type="Google" id="ProtNLM"/>
    </source>
</evidence>
<gene>
    <name evidence="5" type="ORF">BO94DRAFT_569220</name>
</gene>
<proteinExistence type="predicted"/>
<evidence type="ECO:0000313" key="5">
    <source>
        <dbReference type="EMBL" id="PWY71770.1"/>
    </source>
</evidence>
<dbReference type="GeneID" id="37116872"/>
<dbReference type="SUPFAM" id="SSF53335">
    <property type="entry name" value="S-adenosyl-L-methionine-dependent methyltransferases"/>
    <property type="match status" value="1"/>
</dbReference>
<protein>
    <recommendedName>
        <fullName evidence="7">Methyltransferase type 11 domain-containing protein</fullName>
    </recommendedName>
</protein>
<dbReference type="PANTHER" id="PTHR44942">
    <property type="entry name" value="METHYLTRANSF_11 DOMAIN-CONTAINING PROTEIN"/>
    <property type="match status" value="1"/>
</dbReference>
<dbReference type="Gene3D" id="3.40.50.150">
    <property type="entry name" value="Vaccinia Virus protein VP39"/>
    <property type="match status" value="1"/>
</dbReference>
<keyword evidence="3" id="KW-0808">Transferase</keyword>
<evidence type="ECO:0000256" key="2">
    <source>
        <dbReference type="ARBA" id="ARBA00022603"/>
    </source>
</evidence>
<comment type="caution">
    <text evidence="5">The sequence shown here is derived from an EMBL/GenBank/DDBJ whole genome shotgun (WGS) entry which is preliminary data.</text>
</comment>
<dbReference type="STRING" id="1450535.A0A317VIV5"/>
<accession>A0A317VIV5</accession>
<dbReference type="OrthoDB" id="10027013at2759"/>
<dbReference type="Proteomes" id="UP000246702">
    <property type="component" value="Unassembled WGS sequence"/>
</dbReference>
<reference evidence="5 6" key="1">
    <citation type="submission" date="2016-12" db="EMBL/GenBank/DDBJ databases">
        <title>The genomes of Aspergillus section Nigri reveals drivers in fungal speciation.</title>
        <authorList>
            <consortium name="DOE Joint Genome Institute"/>
            <person name="Vesth T.C."/>
            <person name="Nybo J."/>
            <person name="Theobald S."/>
            <person name="Brandl J."/>
            <person name="Frisvad J.C."/>
            <person name="Nielsen K.F."/>
            <person name="Lyhne E.K."/>
            <person name="Kogle M.E."/>
            <person name="Kuo A."/>
            <person name="Riley R."/>
            <person name="Clum A."/>
            <person name="Nolan M."/>
            <person name="Lipzen A."/>
            <person name="Salamov A."/>
            <person name="Henrissat B."/>
            <person name="Wiebenga A."/>
            <person name="De Vries R.P."/>
            <person name="Grigoriev I.V."/>
            <person name="Mortensen U.H."/>
            <person name="Andersen M.R."/>
            <person name="Baker S.E."/>
        </authorList>
    </citation>
    <scope>NUCLEOTIDE SEQUENCE [LARGE SCALE GENOMIC DNA]</scope>
    <source>
        <strain evidence="5 6">CBS 115572</strain>
    </source>
</reference>
<keyword evidence="2" id="KW-0489">Methyltransferase</keyword>
<keyword evidence="6" id="KW-1185">Reference proteome</keyword>
<evidence type="ECO:0000256" key="1">
    <source>
        <dbReference type="ARBA" id="ARBA00005179"/>
    </source>
</evidence>
<dbReference type="GO" id="GO:0032259">
    <property type="term" value="P:methylation"/>
    <property type="evidence" value="ECO:0007669"/>
    <property type="project" value="UniProtKB-KW"/>
</dbReference>
<dbReference type="RefSeq" id="XP_025463006.1">
    <property type="nucleotide sequence ID" value="XM_025614729.1"/>
</dbReference>
<evidence type="ECO:0000256" key="3">
    <source>
        <dbReference type="ARBA" id="ARBA00022679"/>
    </source>
</evidence>
<dbReference type="InterPro" id="IPR051052">
    <property type="entry name" value="Diverse_substrate_MTase"/>
</dbReference>
<evidence type="ECO:0000313" key="6">
    <source>
        <dbReference type="Proteomes" id="UP000246702"/>
    </source>
</evidence>
<organism evidence="5 6">
    <name type="scientific">Aspergillus sclerotioniger CBS 115572</name>
    <dbReference type="NCBI Taxonomy" id="1450535"/>
    <lineage>
        <taxon>Eukaryota</taxon>
        <taxon>Fungi</taxon>
        <taxon>Dikarya</taxon>
        <taxon>Ascomycota</taxon>
        <taxon>Pezizomycotina</taxon>
        <taxon>Eurotiomycetes</taxon>
        <taxon>Eurotiomycetidae</taxon>
        <taxon>Eurotiales</taxon>
        <taxon>Aspergillaceae</taxon>
        <taxon>Aspergillus</taxon>
        <taxon>Aspergillus subgen. Circumdati</taxon>
    </lineage>
</organism>
<name>A0A317VIV5_9EURO</name>
<dbReference type="InterPro" id="IPR029063">
    <property type="entry name" value="SAM-dependent_MTases_sf"/>
</dbReference>
<dbReference type="EMBL" id="MSFK01000035">
    <property type="protein sequence ID" value="PWY71770.1"/>
    <property type="molecule type" value="Genomic_DNA"/>
</dbReference>
<sequence length="329" mass="37079">MASVDPTTKTTYATTDWAHYSQGRPPYPQSLTELIYAYRRQHPQAQWERLVDVGAGSGIAATNFLAEFQIIHNSDPSPSNEAQARAFLPDWAQQHGLSRTFEYSQATGEEAYQKTGEGQADLAICATAAHFMDPDGLVTSMGKIYWMPTFPDQSSHFHEVFARTFDRVILQRLPHRAGLAQIVSRRLAGEGVLDSLPVLDEYFEDPVRVYINPTSDGQLPYKVLFQRYGPDELPSDGGSRVRAGEQMVQLHTGVDPEADGWVFTVDHKWLLTFLNTFRPPEAKLTLENCREELAEWDRSLEEECPSGQLRVQWPVYLVLGTRRSGSSQN</sequence>
<dbReference type="AlphaFoldDB" id="A0A317VIV5"/>
<evidence type="ECO:0000256" key="4">
    <source>
        <dbReference type="ARBA" id="ARBA00022691"/>
    </source>
</evidence>
<dbReference type="GO" id="GO:0008168">
    <property type="term" value="F:methyltransferase activity"/>
    <property type="evidence" value="ECO:0007669"/>
    <property type="project" value="UniProtKB-KW"/>
</dbReference>
<comment type="pathway">
    <text evidence="1">Secondary metabolite biosynthesis.</text>
</comment>
<keyword evidence="4" id="KW-0949">S-adenosyl-L-methionine</keyword>